<evidence type="ECO:0000259" key="2">
    <source>
        <dbReference type="Pfam" id="PF26138"/>
    </source>
</evidence>
<sequence length="307" mass="34323">MDMLGVRTTQTTLTTFRDNPADWKKFKTGLLVYLPEMDRMFQGVAVDGSTSYVASATELVDCKSSDDEDNFKNEDEDLTPRSHGHNRATSTSTAGSSPRKSWKSPAVRAMRWLATNFSPCIPSWRTGGPNVTSTFLAVWRVKLVNKLTKECGVDPSHTSTLFPGVVKIIKNKSVMDLFIDTNPEGRLIMIKTHVGCISRPQAYVLFYRCTDSTYFTMHHVRSNAVEEDEDQDLCDDSTKESYGLKSSGKSTSIEALVLFLWMVGAPQFVRQAEDMFERSLGSVSSMFNKVLQSVTRLAGDVIKPWDP</sequence>
<protein>
    <recommendedName>
        <fullName evidence="2">DUF8040 domain-containing protein</fullName>
    </recommendedName>
</protein>
<organism evidence="3">
    <name type="scientific">Oryza brachyantha</name>
    <name type="common">malo sina</name>
    <dbReference type="NCBI Taxonomy" id="4533"/>
    <lineage>
        <taxon>Eukaryota</taxon>
        <taxon>Viridiplantae</taxon>
        <taxon>Streptophyta</taxon>
        <taxon>Embryophyta</taxon>
        <taxon>Tracheophyta</taxon>
        <taxon>Spermatophyta</taxon>
        <taxon>Magnoliopsida</taxon>
        <taxon>Liliopsida</taxon>
        <taxon>Poales</taxon>
        <taxon>Poaceae</taxon>
        <taxon>BOP clade</taxon>
        <taxon>Oryzoideae</taxon>
        <taxon>Oryzeae</taxon>
        <taxon>Oryzinae</taxon>
        <taxon>Oryza</taxon>
    </lineage>
</organism>
<dbReference type="HOGENOM" id="CLU_907280_0_0_1"/>
<reference evidence="3" key="1">
    <citation type="journal article" date="2013" name="Nat. Commun.">
        <title>Whole-genome sequencing of Oryza brachyantha reveals mechanisms underlying Oryza genome evolution.</title>
        <authorList>
            <person name="Chen J."/>
            <person name="Huang Q."/>
            <person name="Gao D."/>
            <person name="Wang J."/>
            <person name="Lang Y."/>
            <person name="Liu T."/>
            <person name="Li B."/>
            <person name="Bai Z."/>
            <person name="Luis Goicoechea J."/>
            <person name="Liang C."/>
            <person name="Chen C."/>
            <person name="Zhang W."/>
            <person name="Sun S."/>
            <person name="Liao Y."/>
            <person name="Zhang X."/>
            <person name="Yang L."/>
            <person name="Song C."/>
            <person name="Wang M."/>
            <person name="Shi J."/>
            <person name="Liu G."/>
            <person name="Liu J."/>
            <person name="Zhou H."/>
            <person name="Zhou W."/>
            <person name="Yu Q."/>
            <person name="An N."/>
            <person name="Chen Y."/>
            <person name="Cai Q."/>
            <person name="Wang B."/>
            <person name="Liu B."/>
            <person name="Min J."/>
            <person name="Huang Y."/>
            <person name="Wu H."/>
            <person name="Li Z."/>
            <person name="Zhang Y."/>
            <person name="Yin Y."/>
            <person name="Song W."/>
            <person name="Jiang J."/>
            <person name="Jackson S.A."/>
            <person name="Wing R.A."/>
            <person name="Wang J."/>
            <person name="Chen M."/>
        </authorList>
    </citation>
    <scope>NUCLEOTIDE SEQUENCE [LARGE SCALE GENOMIC DNA]</scope>
    <source>
        <strain evidence="3">cv. IRGC 101232</strain>
    </source>
</reference>
<accession>J3MVN2</accession>
<dbReference type="EnsemblPlants" id="OB09G10600.1">
    <property type="protein sequence ID" value="OB09G10600.1"/>
    <property type="gene ID" value="OB09G10600"/>
</dbReference>
<feature type="domain" description="DUF8040" evidence="2">
    <location>
        <begin position="233"/>
        <end position="295"/>
    </location>
</feature>
<dbReference type="Proteomes" id="UP000006038">
    <property type="component" value="Chromosome 9"/>
</dbReference>
<reference evidence="3" key="2">
    <citation type="submission" date="2013-04" db="UniProtKB">
        <authorList>
            <consortium name="EnsemblPlants"/>
        </authorList>
    </citation>
    <scope>IDENTIFICATION</scope>
</reference>
<dbReference type="STRING" id="4533.J3MVN2"/>
<evidence type="ECO:0000313" key="4">
    <source>
        <dbReference type="Proteomes" id="UP000006038"/>
    </source>
</evidence>
<feature type="compositionally biased region" description="Polar residues" evidence="1">
    <location>
        <begin position="87"/>
        <end position="99"/>
    </location>
</feature>
<dbReference type="Pfam" id="PF26138">
    <property type="entry name" value="DUF8040"/>
    <property type="match status" value="1"/>
</dbReference>
<name>J3MVN2_ORYBR</name>
<dbReference type="Gramene" id="OB09G10600.1">
    <property type="protein sequence ID" value="OB09G10600.1"/>
    <property type="gene ID" value="OB09G10600"/>
</dbReference>
<evidence type="ECO:0000313" key="3">
    <source>
        <dbReference type="EnsemblPlants" id="OB09G10600.1"/>
    </source>
</evidence>
<keyword evidence="4" id="KW-1185">Reference proteome</keyword>
<feature type="compositionally biased region" description="Basic and acidic residues" evidence="1">
    <location>
        <begin position="64"/>
        <end position="73"/>
    </location>
</feature>
<feature type="region of interest" description="Disordered" evidence="1">
    <location>
        <begin position="64"/>
        <end position="102"/>
    </location>
</feature>
<dbReference type="InterPro" id="IPR058353">
    <property type="entry name" value="DUF8040"/>
</dbReference>
<proteinExistence type="predicted"/>
<dbReference type="AlphaFoldDB" id="J3MVN2"/>
<evidence type="ECO:0000256" key="1">
    <source>
        <dbReference type="SAM" id="MobiDB-lite"/>
    </source>
</evidence>